<keyword evidence="6" id="KW-0460">Magnesium</keyword>
<protein>
    <recommendedName>
        <fullName evidence="6">Molybdopterin molybdenumtransferase</fullName>
        <ecNumber evidence="6">2.10.1.1</ecNumber>
    </recommendedName>
</protein>
<dbReference type="InterPro" id="IPR005111">
    <property type="entry name" value="MoeA_C_domain_IV"/>
</dbReference>
<keyword evidence="6" id="KW-0808">Transferase</keyword>
<dbReference type="EC" id="2.10.1.1" evidence="6"/>
<dbReference type="InterPro" id="IPR036135">
    <property type="entry name" value="MoeA_linker/N_sf"/>
</dbReference>
<comment type="similarity">
    <text evidence="3 6">Belongs to the MoeA family.</text>
</comment>
<dbReference type="InterPro" id="IPR038987">
    <property type="entry name" value="MoeA-like"/>
</dbReference>
<comment type="cofactor">
    <cofactor evidence="6">
        <name>Mg(2+)</name>
        <dbReference type="ChEBI" id="CHEBI:18420"/>
    </cofactor>
</comment>
<dbReference type="NCBIfam" id="TIGR00177">
    <property type="entry name" value="molyb_syn"/>
    <property type="match status" value="1"/>
</dbReference>
<evidence type="ECO:0000259" key="7">
    <source>
        <dbReference type="SMART" id="SM00852"/>
    </source>
</evidence>
<evidence type="ECO:0000256" key="1">
    <source>
        <dbReference type="ARBA" id="ARBA00002901"/>
    </source>
</evidence>
<evidence type="ECO:0000313" key="8">
    <source>
        <dbReference type="EMBL" id="REI43263.1"/>
    </source>
</evidence>
<evidence type="ECO:0000256" key="2">
    <source>
        <dbReference type="ARBA" id="ARBA00005046"/>
    </source>
</evidence>
<evidence type="ECO:0000313" key="9">
    <source>
        <dbReference type="Proteomes" id="UP000263486"/>
    </source>
</evidence>
<comment type="pathway">
    <text evidence="2 6">Cofactor biosynthesis; molybdopterin biosynthesis.</text>
</comment>
<proteinExistence type="inferred from homology"/>
<evidence type="ECO:0000256" key="6">
    <source>
        <dbReference type="RuleBase" id="RU365090"/>
    </source>
</evidence>
<name>A0ABX9KL50_9FUSO</name>
<dbReference type="SUPFAM" id="SSF53218">
    <property type="entry name" value="Molybdenum cofactor biosynthesis proteins"/>
    <property type="match status" value="1"/>
</dbReference>
<dbReference type="Gene3D" id="3.90.105.10">
    <property type="entry name" value="Molybdopterin biosynthesis moea protein, domain 2"/>
    <property type="match status" value="1"/>
</dbReference>
<keyword evidence="6" id="KW-0479">Metal-binding</keyword>
<sequence length="406" mass="44945">MNFLKVTDIDEIEELILKKIPSLKGKKEMCKLEDSLGRVLCENIAADLNVPEFNRSTVDGYAIKSRESLGASQGIPAFFTIKGEVLMGEDSSKKLERGEAVYVPTGAMIPEGADSMIMIEFCEILEDTLLVHKPVSSFENIMVMGEDVREGDIILKKGAVITPENVGVLASLGIYELPVFKKFRFSIISTGDEIIGEDEEYRMGKIRDINSYTLSLAIQKFGVVVEKKIVKDNFETILEEVRKSTKRSDIVLISGGSSAGNYDYTSRVISELDGGEVFVHGISIKPGKPTIIGRSNDKLIFGLPGHPISSMVVFNIVVKKLIESLYFCGDSDDYYYGVLSHNLHSTPGRTTYQMINKTVENNEIIINPIFGKSGMITLMTKSNGYIVLGSNIEGLEKGSRVRVYRF</sequence>
<dbReference type="Proteomes" id="UP000263486">
    <property type="component" value="Unassembled WGS sequence"/>
</dbReference>
<dbReference type="PANTHER" id="PTHR10192">
    <property type="entry name" value="MOLYBDOPTERIN BIOSYNTHESIS PROTEIN"/>
    <property type="match status" value="1"/>
</dbReference>
<keyword evidence="6" id="KW-0500">Molybdenum</keyword>
<dbReference type="InterPro" id="IPR008284">
    <property type="entry name" value="MoCF_biosynth_CS"/>
</dbReference>
<dbReference type="RefSeq" id="WP_114640982.1">
    <property type="nucleotide sequence ID" value="NZ_JAACIO010000001.1"/>
</dbReference>
<accession>A0ABX9KL50</accession>
<dbReference type="InterPro" id="IPR036688">
    <property type="entry name" value="MoeA_C_domain_IV_sf"/>
</dbReference>
<dbReference type="PANTHER" id="PTHR10192:SF5">
    <property type="entry name" value="GEPHYRIN"/>
    <property type="match status" value="1"/>
</dbReference>
<feature type="domain" description="MoaB/Mog" evidence="7">
    <location>
        <begin position="186"/>
        <end position="324"/>
    </location>
</feature>
<dbReference type="SMART" id="SM00852">
    <property type="entry name" value="MoCF_biosynth"/>
    <property type="match status" value="1"/>
</dbReference>
<keyword evidence="9" id="KW-1185">Reference proteome</keyword>
<dbReference type="Pfam" id="PF03454">
    <property type="entry name" value="MoeA_C"/>
    <property type="match status" value="1"/>
</dbReference>
<dbReference type="Gene3D" id="2.170.190.11">
    <property type="entry name" value="Molybdopterin biosynthesis moea protein, domain 3"/>
    <property type="match status" value="1"/>
</dbReference>
<comment type="caution">
    <text evidence="8">The sequence shown here is derived from an EMBL/GenBank/DDBJ whole genome shotgun (WGS) entry which is preliminary data.</text>
</comment>
<comment type="catalytic activity">
    <reaction evidence="5">
        <text>adenylyl-molybdopterin + molybdate = Mo-molybdopterin + AMP + H(+)</text>
        <dbReference type="Rhea" id="RHEA:35047"/>
        <dbReference type="ChEBI" id="CHEBI:15378"/>
        <dbReference type="ChEBI" id="CHEBI:36264"/>
        <dbReference type="ChEBI" id="CHEBI:62727"/>
        <dbReference type="ChEBI" id="CHEBI:71302"/>
        <dbReference type="ChEBI" id="CHEBI:456215"/>
        <dbReference type="EC" id="2.10.1.1"/>
    </reaction>
</comment>
<evidence type="ECO:0000256" key="4">
    <source>
        <dbReference type="ARBA" id="ARBA00023150"/>
    </source>
</evidence>
<reference evidence="8 9" key="1">
    <citation type="submission" date="2018-08" db="EMBL/GenBank/DDBJ databases">
        <title>Draft genome sequence of Psychrilyobacter sp. strain SD5 isolated from Black Sea water.</title>
        <authorList>
            <person name="Yadav S."/>
            <person name="Villanueva L."/>
            <person name="Damste J.S.S."/>
        </authorList>
    </citation>
    <scope>NUCLEOTIDE SEQUENCE [LARGE SCALE GENOMIC DNA]</scope>
    <source>
        <strain evidence="8 9">SD5</strain>
    </source>
</reference>
<comment type="function">
    <text evidence="1 6">Catalyzes the insertion of molybdate into adenylated molybdopterin with the concomitant release of AMP.</text>
</comment>
<evidence type="ECO:0000256" key="3">
    <source>
        <dbReference type="ARBA" id="ARBA00010763"/>
    </source>
</evidence>
<dbReference type="InterPro" id="IPR001453">
    <property type="entry name" value="MoaB/Mog_dom"/>
</dbReference>
<dbReference type="PROSITE" id="PS01079">
    <property type="entry name" value="MOCF_BIOSYNTHESIS_2"/>
    <property type="match status" value="1"/>
</dbReference>
<gene>
    <name evidence="8" type="ORF">DYH56_01005</name>
</gene>
<dbReference type="InterPro" id="IPR036425">
    <property type="entry name" value="MoaB/Mog-like_dom_sf"/>
</dbReference>
<dbReference type="EMBL" id="QUAJ01000001">
    <property type="protein sequence ID" value="REI43263.1"/>
    <property type="molecule type" value="Genomic_DNA"/>
</dbReference>
<dbReference type="SUPFAM" id="SSF63882">
    <property type="entry name" value="MoeA N-terminal region -like"/>
    <property type="match status" value="1"/>
</dbReference>
<dbReference type="Gene3D" id="3.40.980.10">
    <property type="entry name" value="MoaB/Mog-like domain"/>
    <property type="match status" value="1"/>
</dbReference>
<dbReference type="Gene3D" id="2.40.340.10">
    <property type="entry name" value="MoeA, C-terminal, domain IV"/>
    <property type="match status" value="1"/>
</dbReference>
<dbReference type="CDD" id="cd00887">
    <property type="entry name" value="MoeA"/>
    <property type="match status" value="1"/>
</dbReference>
<keyword evidence="4 6" id="KW-0501">Molybdenum cofactor biosynthesis</keyword>
<dbReference type="SUPFAM" id="SSF63867">
    <property type="entry name" value="MoeA C-terminal domain-like"/>
    <property type="match status" value="1"/>
</dbReference>
<dbReference type="Pfam" id="PF00994">
    <property type="entry name" value="MoCF_biosynth"/>
    <property type="match status" value="1"/>
</dbReference>
<organism evidence="8 9">
    <name type="scientific">Psychrilyobacter piezotolerans</name>
    <dbReference type="NCBI Taxonomy" id="2293438"/>
    <lineage>
        <taxon>Bacteria</taxon>
        <taxon>Fusobacteriati</taxon>
        <taxon>Fusobacteriota</taxon>
        <taxon>Fusobacteriia</taxon>
        <taxon>Fusobacteriales</taxon>
        <taxon>Fusobacteriaceae</taxon>
        <taxon>Psychrilyobacter</taxon>
    </lineage>
</organism>
<evidence type="ECO:0000256" key="5">
    <source>
        <dbReference type="ARBA" id="ARBA00047317"/>
    </source>
</evidence>
<dbReference type="Pfam" id="PF03453">
    <property type="entry name" value="MoeA_N"/>
    <property type="match status" value="1"/>
</dbReference>
<dbReference type="InterPro" id="IPR005110">
    <property type="entry name" value="MoeA_linker/N"/>
</dbReference>